<dbReference type="PANTHER" id="PTHR47784">
    <property type="entry name" value="STEROL UPTAKE CONTROL PROTEIN 2"/>
    <property type="match status" value="1"/>
</dbReference>
<dbReference type="InterPro" id="IPR053157">
    <property type="entry name" value="Sterol_Uptake_Regulator"/>
</dbReference>
<sequence>MSPSSTSIWSFSPQVQMDMDNFKLVHHYSLVTSTTLNVGSPASLYTNQFVVPSIAFKEPTFMHVLLALSSLHLHILYSPLGIADRDYLRLAQRHRAQALSLFTSLPTTSSPITSYSALTPTSTQPSDTRLLIRNFLVIYAVAESLGAIAQPQGVFTLIDNIRTSLRDKIYFYQDEQLKPLIWPFLGVRIVPTEAEEEESALGSGMRVFPRCLKYLHLPQSAYRWPNAEEVSDPKVSMVYQAATSTLREQWYISQFNSDTGLVSATAWIFLMSDAFREYLVAERRPRALVVLYFYCVMLGNLDQQKCWWAAKHVECLKWIEGVLEAEWMEMVRTTVEAM</sequence>
<evidence type="ECO:0000313" key="1">
    <source>
        <dbReference type="EMBL" id="KAK7043191.1"/>
    </source>
</evidence>
<dbReference type="Proteomes" id="UP001383192">
    <property type="component" value="Unassembled WGS sequence"/>
</dbReference>
<protein>
    <submittedName>
        <fullName evidence="1">Uncharacterized protein</fullName>
    </submittedName>
</protein>
<evidence type="ECO:0000313" key="2">
    <source>
        <dbReference type="Proteomes" id="UP001383192"/>
    </source>
</evidence>
<name>A0AAW0CTG6_9AGAR</name>
<gene>
    <name evidence="1" type="ORF">VNI00_008545</name>
</gene>
<dbReference type="AlphaFoldDB" id="A0AAW0CTG6"/>
<reference evidence="1 2" key="1">
    <citation type="submission" date="2024-01" db="EMBL/GenBank/DDBJ databases">
        <title>A draft genome for a cacao thread blight-causing isolate of Paramarasmius palmivorus.</title>
        <authorList>
            <person name="Baruah I.K."/>
            <person name="Bukari Y."/>
            <person name="Amoako-Attah I."/>
            <person name="Meinhardt L.W."/>
            <person name="Bailey B.A."/>
            <person name="Cohen S.P."/>
        </authorList>
    </citation>
    <scope>NUCLEOTIDE SEQUENCE [LARGE SCALE GENOMIC DNA]</scope>
    <source>
        <strain evidence="1 2">GH-12</strain>
    </source>
</reference>
<proteinExistence type="predicted"/>
<keyword evidence="2" id="KW-1185">Reference proteome</keyword>
<dbReference type="PANTHER" id="PTHR47784:SF5">
    <property type="entry name" value="STEROL UPTAKE CONTROL PROTEIN 2"/>
    <property type="match status" value="1"/>
</dbReference>
<accession>A0AAW0CTG6</accession>
<dbReference type="GO" id="GO:0001228">
    <property type="term" value="F:DNA-binding transcription activator activity, RNA polymerase II-specific"/>
    <property type="evidence" value="ECO:0007669"/>
    <property type="project" value="TreeGrafter"/>
</dbReference>
<comment type="caution">
    <text evidence="1">The sequence shown here is derived from an EMBL/GenBank/DDBJ whole genome shotgun (WGS) entry which is preliminary data.</text>
</comment>
<organism evidence="1 2">
    <name type="scientific">Paramarasmius palmivorus</name>
    <dbReference type="NCBI Taxonomy" id="297713"/>
    <lineage>
        <taxon>Eukaryota</taxon>
        <taxon>Fungi</taxon>
        <taxon>Dikarya</taxon>
        <taxon>Basidiomycota</taxon>
        <taxon>Agaricomycotina</taxon>
        <taxon>Agaricomycetes</taxon>
        <taxon>Agaricomycetidae</taxon>
        <taxon>Agaricales</taxon>
        <taxon>Marasmiineae</taxon>
        <taxon>Marasmiaceae</taxon>
        <taxon>Paramarasmius</taxon>
    </lineage>
</organism>
<dbReference type="EMBL" id="JAYKXP010000029">
    <property type="protein sequence ID" value="KAK7043191.1"/>
    <property type="molecule type" value="Genomic_DNA"/>
</dbReference>